<feature type="active site" description="Nucleophile" evidence="4">
    <location>
        <position position="108"/>
    </location>
</feature>
<dbReference type="GO" id="GO:0003723">
    <property type="term" value="F:RNA binding"/>
    <property type="evidence" value="ECO:0007669"/>
    <property type="project" value="InterPro"/>
</dbReference>
<dbReference type="PROSITE" id="PS01268">
    <property type="entry name" value="UPF0024"/>
    <property type="match status" value="1"/>
</dbReference>
<keyword evidence="7" id="KW-1185">Reference proteome</keyword>
<dbReference type="GO" id="GO:0005829">
    <property type="term" value="C:cytosol"/>
    <property type="evidence" value="ECO:0007669"/>
    <property type="project" value="TreeGrafter"/>
</dbReference>
<evidence type="ECO:0000256" key="2">
    <source>
        <dbReference type="ARBA" id="ARBA00022694"/>
    </source>
</evidence>
<dbReference type="InterPro" id="IPR042214">
    <property type="entry name" value="TruD_catalytic"/>
</dbReference>
<evidence type="ECO:0000313" key="7">
    <source>
        <dbReference type="Proteomes" id="UP000276417"/>
    </source>
</evidence>
<dbReference type="InterPro" id="IPR011760">
    <property type="entry name" value="PsdUridine_synth_TruD_insert"/>
</dbReference>
<dbReference type="GO" id="GO:0031119">
    <property type="term" value="P:tRNA pseudouridine synthesis"/>
    <property type="evidence" value="ECO:0007669"/>
    <property type="project" value="UniProtKB-UniRule"/>
</dbReference>
<dbReference type="InterPro" id="IPR020103">
    <property type="entry name" value="PsdUridine_synth_cat_dom_sf"/>
</dbReference>
<dbReference type="Pfam" id="PF01142">
    <property type="entry name" value="TruD"/>
    <property type="match status" value="2"/>
</dbReference>
<reference evidence="6 7" key="1">
    <citation type="submission" date="2018-11" db="EMBL/GenBank/DDBJ databases">
        <title>Deinococcus shelandsis sp. nov., isolated from South Shetland Islands soil of Antarctica.</title>
        <authorList>
            <person name="Tian J."/>
        </authorList>
    </citation>
    <scope>NUCLEOTIDE SEQUENCE [LARGE SCALE GENOMIC DNA]</scope>
    <source>
        <strain evidence="6 7">S14-83T</strain>
    </source>
</reference>
<comment type="similarity">
    <text evidence="1 4">Belongs to the pseudouridine synthase TruD family.</text>
</comment>
<dbReference type="InterPro" id="IPR043165">
    <property type="entry name" value="TruD_insert_sf"/>
</dbReference>
<protein>
    <recommendedName>
        <fullName evidence="4">tRNA pseudouridine synthase D</fullName>
        <ecNumber evidence="4">5.4.99.27</ecNumber>
    </recommendedName>
    <alternativeName>
        <fullName evidence="4">tRNA pseudouridine(13) synthase</fullName>
    </alternativeName>
    <alternativeName>
        <fullName evidence="4">tRNA pseudouridylate synthase D</fullName>
    </alternativeName>
    <alternativeName>
        <fullName evidence="4">tRNA-uridine isomerase D</fullName>
    </alternativeName>
</protein>
<dbReference type="OrthoDB" id="1550679at2"/>
<dbReference type="PROSITE" id="PS50984">
    <property type="entry name" value="TRUD"/>
    <property type="match status" value="1"/>
</dbReference>
<dbReference type="Gene3D" id="3.30.2350.20">
    <property type="entry name" value="TruD, catalytic domain"/>
    <property type="match status" value="1"/>
</dbReference>
<dbReference type="Proteomes" id="UP000276417">
    <property type="component" value="Chromosome 1"/>
</dbReference>
<dbReference type="KEGG" id="dph:EHF33_07835"/>
<dbReference type="AlphaFoldDB" id="A0A3G8YCL7"/>
<comment type="catalytic activity">
    <reaction evidence="4">
        <text>uridine(13) in tRNA = pseudouridine(13) in tRNA</text>
        <dbReference type="Rhea" id="RHEA:42540"/>
        <dbReference type="Rhea" id="RHEA-COMP:10105"/>
        <dbReference type="Rhea" id="RHEA-COMP:10106"/>
        <dbReference type="ChEBI" id="CHEBI:65314"/>
        <dbReference type="ChEBI" id="CHEBI:65315"/>
        <dbReference type="EC" id="5.4.99.27"/>
    </reaction>
</comment>
<feature type="domain" description="TRUD" evidence="5">
    <location>
        <begin position="182"/>
        <end position="326"/>
    </location>
</feature>
<evidence type="ECO:0000313" key="6">
    <source>
        <dbReference type="EMBL" id="AZI42670.1"/>
    </source>
</evidence>
<dbReference type="InterPro" id="IPR001656">
    <property type="entry name" value="PsdUridine_synth_TruD"/>
</dbReference>
<evidence type="ECO:0000256" key="4">
    <source>
        <dbReference type="HAMAP-Rule" id="MF_01082"/>
    </source>
</evidence>
<dbReference type="CDD" id="cd02575">
    <property type="entry name" value="PseudoU_synth_EcTruD"/>
    <property type="match status" value="1"/>
</dbReference>
<dbReference type="PANTHER" id="PTHR47811">
    <property type="entry name" value="TRNA PSEUDOURIDINE SYNTHASE D"/>
    <property type="match status" value="1"/>
</dbReference>
<keyword evidence="2 4" id="KW-0819">tRNA processing</keyword>
<sequence length="379" mass="41471">MRAPRLHLRRPPSGCHIWPQYHRCLVNLIFSWSALSALTPTPGSGGLLRREPADFVVEERPTYLPSGSGDHLYLHLEKVGHTTAHLARQLSVQLGVKAKDLGIAGLKDRHAVTRQWISLPAKYEARLGDFSLEGVQILETGRHTNKLGLGHLRGNHFTVRVRGAPETAAQAQSTLDLLTHLGVPNYFGPQRFGLGGLNAEEGLKVLRGESELRDPQVRRFLSSSVQSALFNRFVSLRLERGLFDGLLSGDMAKKHDTGGVFLVEDAQAESPRAARNEVSATGTLFGRKTKPLTLDAGALEAEVLGEFGLTPEVFASRRGDRRLIRIFMEDAALTPEEDGYTVSFALPKGSFATSVLRELMKTDVDAPDAGTPDEDGDDE</sequence>
<dbReference type="HAMAP" id="MF_01082">
    <property type="entry name" value="TruD"/>
    <property type="match status" value="1"/>
</dbReference>
<evidence type="ECO:0000256" key="3">
    <source>
        <dbReference type="ARBA" id="ARBA00023235"/>
    </source>
</evidence>
<proteinExistence type="inferred from homology"/>
<dbReference type="GO" id="GO:0160150">
    <property type="term" value="F:tRNA pseudouridine(13) synthase activity"/>
    <property type="evidence" value="ECO:0007669"/>
    <property type="project" value="UniProtKB-EC"/>
</dbReference>
<evidence type="ECO:0000256" key="1">
    <source>
        <dbReference type="ARBA" id="ARBA00007953"/>
    </source>
</evidence>
<evidence type="ECO:0000259" key="5">
    <source>
        <dbReference type="PROSITE" id="PS50984"/>
    </source>
</evidence>
<accession>A0A3G8YCL7</accession>
<gene>
    <name evidence="4" type="primary">truD</name>
    <name evidence="6" type="ORF">EHF33_07835</name>
</gene>
<keyword evidence="3 4" id="KW-0413">Isomerase</keyword>
<dbReference type="EMBL" id="CP034183">
    <property type="protein sequence ID" value="AZI42670.1"/>
    <property type="molecule type" value="Genomic_DNA"/>
</dbReference>
<dbReference type="InterPro" id="IPR020119">
    <property type="entry name" value="PsdUridine_synth_TruD_CS"/>
</dbReference>
<comment type="function">
    <text evidence="4">Responsible for synthesis of pseudouridine from uracil-13 in transfer RNAs.</text>
</comment>
<dbReference type="EC" id="5.4.99.27" evidence="4"/>
<dbReference type="PANTHER" id="PTHR47811:SF1">
    <property type="entry name" value="TRNA PSEUDOURIDINE SYNTHASE D"/>
    <property type="match status" value="1"/>
</dbReference>
<organism evidence="6 7">
    <name type="scientific">Deinococcus psychrotolerans</name>
    <dbReference type="NCBI Taxonomy" id="2489213"/>
    <lineage>
        <taxon>Bacteria</taxon>
        <taxon>Thermotogati</taxon>
        <taxon>Deinococcota</taxon>
        <taxon>Deinococci</taxon>
        <taxon>Deinococcales</taxon>
        <taxon>Deinococcaceae</taxon>
        <taxon>Deinococcus</taxon>
    </lineage>
</organism>
<name>A0A3G8YCL7_9DEIO</name>
<dbReference type="SUPFAM" id="SSF55120">
    <property type="entry name" value="Pseudouridine synthase"/>
    <property type="match status" value="1"/>
</dbReference>
<dbReference type="InterPro" id="IPR050170">
    <property type="entry name" value="TruD_pseudoU_synthase"/>
</dbReference>
<dbReference type="Gene3D" id="3.30.2340.10">
    <property type="entry name" value="TruD, insertion domain"/>
    <property type="match status" value="1"/>
</dbReference>